<proteinExistence type="predicted"/>
<dbReference type="AlphaFoldDB" id="J9EB42"/>
<dbReference type="EMBL" id="ADBV01015833">
    <property type="protein sequence ID" value="EJW72599.1"/>
    <property type="molecule type" value="Genomic_DNA"/>
</dbReference>
<organism evidence="2 3">
    <name type="scientific">Wuchereria bancrofti</name>
    <dbReference type="NCBI Taxonomy" id="6293"/>
    <lineage>
        <taxon>Eukaryota</taxon>
        <taxon>Metazoa</taxon>
        <taxon>Ecdysozoa</taxon>
        <taxon>Nematoda</taxon>
        <taxon>Chromadorea</taxon>
        <taxon>Rhabditida</taxon>
        <taxon>Spirurina</taxon>
        <taxon>Spiruromorpha</taxon>
        <taxon>Filarioidea</taxon>
        <taxon>Onchocercidae</taxon>
        <taxon>Wuchereria</taxon>
    </lineage>
</organism>
<feature type="region of interest" description="Disordered" evidence="1">
    <location>
        <begin position="26"/>
        <end position="51"/>
    </location>
</feature>
<evidence type="ECO:0000313" key="2">
    <source>
        <dbReference type="EMBL" id="EJW72599.1"/>
    </source>
</evidence>
<protein>
    <submittedName>
        <fullName evidence="2">Uncharacterized protein</fullName>
    </submittedName>
</protein>
<comment type="caution">
    <text evidence="2">The sequence shown here is derived from an EMBL/GenBank/DDBJ whole genome shotgun (WGS) entry which is preliminary data.</text>
</comment>
<name>J9EB42_WUCBA</name>
<feature type="non-terminal residue" evidence="2">
    <location>
        <position position="1"/>
    </location>
</feature>
<feature type="compositionally biased region" description="Basic and acidic residues" evidence="1">
    <location>
        <begin position="34"/>
        <end position="51"/>
    </location>
</feature>
<gene>
    <name evidence="2" type="ORF">WUBG_16497</name>
</gene>
<dbReference type="Proteomes" id="UP000004810">
    <property type="component" value="Unassembled WGS sequence"/>
</dbReference>
<sequence>SFRFLPLNQDGKLEIPTPWMEFMHENKDRWKKQAAKEEDERKKSSEEIAAK</sequence>
<reference evidence="3" key="1">
    <citation type="submission" date="2012-08" db="EMBL/GenBank/DDBJ databases">
        <title>The Genome Sequence of Wuchereria bancrofti.</title>
        <authorList>
            <person name="Nutman T.B."/>
            <person name="Fink D.L."/>
            <person name="Russ C."/>
            <person name="Young S."/>
            <person name="Zeng Q."/>
            <person name="Koehrsen M."/>
            <person name="Alvarado L."/>
            <person name="Berlin A."/>
            <person name="Chapman S.B."/>
            <person name="Chen Z."/>
            <person name="Freedman E."/>
            <person name="Gellesch M."/>
            <person name="Goldberg J."/>
            <person name="Griggs A."/>
            <person name="Gujja S."/>
            <person name="Heilman E.R."/>
            <person name="Heiman D."/>
            <person name="Hepburn T."/>
            <person name="Howarth C."/>
            <person name="Jen D."/>
            <person name="Larson L."/>
            <person name="Lewis B."/>
            <person name="Mehta T."/>
            <person name="Park D."/>
            <person name="Pearson M."/>
            <person name="Roberts A."/>
            <person name="Saif S."/>
            <person name="Shea T."/>
            <person name="Shenoy N."/>
            <person name="Sisk P."/>
            <person name="Stolte C."/>
            <person name="Sykes S."/>
            <person name="Walk T."/>
            <person name="White J."/>
            <person name="Yandava C."/>
            <person name="Haas B."/>
            <person name="Henn M.R."/>
            <person name="Nusbaum C."/>
            <person name="Birren B."/>
        </authorList>
    </citation>
    <scope>NUCLEOTIDE SEQUENCE [LARGE SCALE GENOMIC DNA]</scope>
    <source>
        <strain evidence="3">NA</strain>
    </source>
</reference>
<evidence type="ECO:0000256" key="1">
    <source>
        <dbReference type="SAM" id="MobiDB-lite"/>
    </source>
</evidence>
<evidence type="ECO:0000313" key="3">
    <source>
        <dbReference type="Proteomes" id="UP000004810"/>
    </source>
</evidence>
<accession>J9EB42</accession>